<dbReference type="InterPro" id="IPR001878">
    <property type="entry name" value="Znf_CCHC"/>
</dbReference>
<organism evidence="4">
    <name type="scientific">Rhipicephalus pulchellus</name>
    <name type="common">Yellow backed tick</name>
    <name type="synonym">Dermacentor pulchellus</name>
    <dbReference type="NCBI Taxonomy" id="72859"/>
    <lineage>
        <taxon>Eukaryota</taxon>
        <taxon>Metazoa</taxon>
        <taxon>Ecdysozoa</taxon>
        <taxon>Arthropoda</taxon>
        <taxon>Chelicerata</taxon>
        <taxon>Arachnida</taxon>
        <taxon>Acari</taxon>
        <taxon>Parasitiformes</taxon>
        <taxon>Ixodida</taxon>
        <taxon>Ixodoidea</taxon>
        <taxon>Ixodidae</taxon>
        <taxon>Rhipicephalinae</taxon>
        <taxon>Rhipicephalus</taxon>
        <taxon>Rhipicephalus</taxon>
    </lineage>
</organism>
<keyword evidence="1" id="KW-0862">Zinc</keyword>
<evidence type="ECO:0000256" key="2">
    <source>
        <dbReference type="SAM" id="MobiDB-lite"/>
    </source>
</evidence>
<protein>
    <submittedName>
        <fullName evidence="4">Putative tick transposon</fullName>
    </submittedName>
</protein>
<feature type="region of interest" description="Disordered" evidence="2">
    <location>
        <begin position="74"/>
        <end position="109"/>
    </location>
</feature>
<dbReference type="PROSITE" id="PS50158">
    <property type="entry name" value="ZF_CCHC"/>
    <property type="match status" value="1"/>
</dbReference>
<sequence length="723" mass="81130">MSTLNSHFSPTPLETAESFCFRSRVQLENESIAEFAAELRQIAEHCNFGTALNHMLRDRLVCGIRDRAVQQRLLTEKNQKPHFGQSRQDCKNGRGGRTPSKRAEQGPVGYARLSSSRLANHLKFKKRHEQATKGQKAQELNARGKTKAGHDDNSKPCVRCGSRDYKPPECKHINTRCYKCDKVGHLASCCLSSADKGRQQRGSQVNTVQSTDKPPEYYLHSLQTQSPLKPITMTFIVNGVPLEMELDSGSPVFIISKDTYLQHQGALPVPSQTDIKLNCIRGTIPVQGTLSVDVRIGKTASQQTLLVAFADELILTAESSRGLRVQIDQLSSFLVARGLEANAGKSSSLVIEPSGWQKHFKIRTDIEFQTHGKLLAVTGCTSTWRYLGVHFSVKGLQKGLLRKQLMTLREKVSKAEDDGLGVAWPRTTIPAMRLRRYNSVAHSTNAPCAFAATRPTLTNLKRQAEALMTFKGSMIDSSKQSRKFWGQELHRSFDGRPLDQCKEALGSTSWLSKGTSFLRGKEFIDLLKFHIGATPNLTRLRRGRDLPKQCRAGCDPDESLDHILQKCHRTHHAHVKRHNNILKYLSQRLTDLGWKVQQERHFKTSQGTKIPDLVIGRDARSRILDVQVVVTCVALMEVHQHKADKYKIPDLPYQISPLPLVSSVALTYRGTWAGESVKVLLEAGLCRKDFKMMAIDCIQGWLAVFRIHQQTTAVRPENRGPDR</sequence>
<evidence type="ECO:0000256" key="1">
    <source>
        <dbReference type="PROSITE-ProRule" id="PRU00047"/>
    </source>
</evidence>
<name>L7LUB5_RHIPC</name>
<keyword evidence="1" id="KW-0479">Metal-binding</keyword>
<dbReference type="PANTHER" id="PTHR37984:SF13">
    <property type="entry name" value="RIBONUCLEASE H"/>
    <property type="match status" value="1"/>
</dbReference>
<dbReference type="InterPro" id="IPR021109">
    <property type="entry name" value="Peptidase_aspartic_dom_sf"/>
</dbReference>
<dbReference type="AlphaFoldDB" id="L7LUB5"/>
<proteinExistence type="evidence at transcript level"/>
<feature type="domain" description="CCHC-type" evidence="3">
    <location>
        <begin position="176"/>
        <end position="190"/>
    </location>
</feature>
<dbReference type="PANTHER" id="PTHR37984">
    <property type="entry name" value="PROTEIN CBG26694"/>
    <property type="match status" value="1"/>
</dbReference>
<reference evidence="4" key="1">
    <citation type="submission" date="2012-11" db="EMBL/GenBank/DDBJ databases">
        <authorList>
            <person name="Lucero-Rivera Y.E."/>
            <person name="Tovar-Ramirez D."/>
        </authorList>
    </citation>
    <scope>NUCLEOTIDE SEQUENCE</scope>
    <source>
        <tissue evidence="4">Salivary gland</tissue>
    </source>
</reference>
<accession>L7LUB5</accession>
<feature type="region of interest" description="Disordered" evidence="2">
    <location>
        <begin position="125"/>
        <end position="154"/>
    </location>
</feature>
<dbReference type="GO" id="GO:0003676">
    <property type="term" value="F:nucleic acid binding"/>
    <property type="evidence" value="ECO:0007669"/>
    <property type="project" value="InterPro"/>
</dbReference>
<dbReference type="SUPFAM" id="SSF50630">
    <property type="entry name" value="Acid proteases"/>
    <property type="match status" value="1"/>
</dbReference>
<dbReference type="GO" id="GO:0008270">
    <property type="term" value="F:zinc ion binding"/>
    <property type="evidence" value="ECO:0007669"/>
    <property type="project" value="UniProtKB-KW"/>
</dbReference>
<keyword evidence="1" id="KW-0863">Zinc-finger</keyword>
<dbReference type="InterPro" id="IPR050951">
    <property type="entry name" value="Retrovirus_Pol_polyprotein"/>
</dbReference>
<evidence type="ECO:0000259" key="3">
    <source>
        <dbReference type="PROSITE" id="PS50158"/>
    </source>
</evidence>
<reference evidence="4" key="2">
    <citation type="journal article" date="2015" name="J. Proteomics">
        <title>Sexual differences in the sialomes of the zebra tick, Rhipicephalus pulchellus.</title>
        <authorList>
            <person name="Tan A.W."/>
            <person name="Francischetti I.M."/>
            <person name="Slovak M."/>
            <person name="Kini R.M."/>
            <person name="Ribeiro J.M."/>
        </authorList>
    </citation>
    <scope>NUCLEOTIDE SEQUENCE</scope>
    <source>
        <tissue evidence="4">Salivary gland</tissue>
    </source>
</reference>
<dbReference type="EMBL" id="GACK01009629">
    <property type="protein sequence ID" value="JAA55405.1"/>
    <property type="molecule type" value="mRNA"/>
</dbReference>
<evidence type="ECO:0000313" key="4">
    <source>
        <dbReference type="EMBL" id="JAA55405.1"/>
    </source>
</evidence>